<feature type="compositionally biased region" description="Basic and acidic residues" evidence="1">
    <location>
        <begin position="40"/>
        <end position="49"/>
    </location>
</feature>
<dbReference type="Proteomes" id="UP000219546">
    <property type="component" value="Unassembled WGS sequence"/>
</dbReference>
<feature type="chain" id="PRO_5012425038" description="Lipoprotein" evidence="2">
    <location>
        <begin position="27"/>
        <end position="175"/>
    </location>
</feature>
<evidence type="ECO:0000313" key="4">
    <source>
        <dbReference type="Proteomes" id="UP000219546"/>
    </source>
</evidence>
<reference evidence="3 4" key="1">
    <citation type="submission" date="2017-08" db="EMBL/GenBank/DDBJ databases">
        <authorList>
            <person name="de Groot N.N."/>
        </authorList>
    </citation>
    <scope>NUCLEOTIDE SEQUENCE [LARGE SCALE GENOMIC DNA]</scope>
    <source>
        <strain evidence="3 4">JC228</strain>
    </source>
</reference>
<keyword evidence="2" id="KW-0732">Signal</keyword>
<dbReference type="OrthoDB" id="2939864at2"/>
<feature type="compositionally biased region" description="Low complexity" evidence="1">
    <location>
        <begin position="22"/>
        <end position="32"/>
    </location>
</feature>
<proteinExistence type="predicted"/>
<dbReference type="EMBL" id="OAOP01000009">
    <property type="protein sequence ID" value="SNX74501.1"/>
    <property type="molecule type" value="Genomic_DNA"/>
</dbReference>
<accession>A0A285D3U4</accession>
<organism evidence="3 4">
    <name type="scientific">Bacillus oleivorans</name>
    <dbReference type="NCBI Taxonomy" id="1448271"/>
    <lineage>
        <taxon>Bacteria</taxon>
        <taxon>Bacillati</taxon>
        <taxon>Bacillota</taxon>
        <taxon>Bacilli</taxon>
        <taxon>Bacillales</taxon>
        <taxon>Bacillaceae</taxon>
        <taxon>Bacillus</taxon>
    </lineage>
</organism>
<protein>
    <recommendedName>
        <fullName evidence="5">Lipoprotein</fullName>
    </recommendedName>
</protein>
<gene>
    <name evidence="3" type="ORF">SAMN05877753_109151</name>
</gene>
<name>A0A285D3U4_9BACI</name>
<feature type="region of interest" description="Disordered" evidence="1">
    <location>
        <begin position="22"/>
        <end position="49"/>
    </location>
</feature>
<evidence type="ECO:0000313" key="3">
    <source>
        <dbReference type="EMBL" id="SNX74501.1"/>
    </source>
</evidence>
<dbReference type="RefSeq" id="WP_097159989.1">
    <property type="nucleotide sequence ID" value="NZ_JBEPMQ010000009.1"/>
</dbReference>
<dbReference type="AlphaFoldDB" id="A0A285D3U4"/>
<feature type="signal peptide" evidence="2">
    <location>
        <begin position="1"/>
        <end position="26"/>
    </location>
</feature>
<sequence>MKKLLLLLVSMLVLVLAACGSNSASSDNGNSSEEVQEDTTTAKEQSETANEVKTDLLAYQSEVIKVIRNAESAFVGFTTPEGIEAAEVKPADAAVAISEEIAAIEIPETLADYQTNLTEAADIISQFYSKKAELLQAGSEDLTDAETLKQSYIDSVNKVFEEVGVSAPKFGMVFL</sequence>
<evidence type="ECO:0000256" key="2">
    <source>
        <dbReference type="SAM" id="SignalP"/>
    </source>
</evidence>
<evidence type="ECO:0008006" key="5">
    <source>
        <dbReference type="Google" id="ProtNLM"/>
    </source>
</evidence>
<dbReference type="PROSITE" id="PS51257">
    <property type="entry name" value="PROKAR_LIPOPROTEIN"/>
    <property type="match status" value="1"/>
</dbReference>
<evidence type="ECO:0000256" key="1">
    <source>
        <dbReference type="SAM" id="MobiDB-lite"/>
    </source>
</evidence>
<keyword evidence="4" id="KW-1185">Reference proteome</keyword>